<dbReference type="Proteomes" id="UP000472727">
    <property type="component" value="Unassembled WGS sequence"/>
</dbReference>
<evidence type="ECO:0000313" key="2">
    <source>
        <dbReference type="Proteomes" id="UP000472727"/>
    </source>
</evidence>
<sequence>MVAHMSHRESRSTSSIQKVPLETFYAIGAQLEPRDLSSLCRCSKEFFQIFGPMLYRQIEISHKFTSRPSEFLRYTRRLDIRLGGAKQPGPKLKKKHESIEDVFPYFQKMTENLRCLNWEGNRTIGGKFRGWRAENLLGLILGLRALERVSITMNLSGQMLNRPIHNVQLTELEDLSVFNVKTSADIKIITAISQNITIDNITISFLEKVCSDVLESLGQQQCPRTLTVQIENPNESKLETSLTLTGLTARLQTLKLINSEIRPFINLKDELHCLRHLEIIDEHNRCHLVDVLAFIEGASKGLEVLRLELTISSQQDQDDIYRVVGSHQGTLKNLQILQRGGHSQNYIHDILWDAQLLKTIQLDCYCTSWPMATTPGLDQLIIQPLGSEYLSLLANLQIVKFTTVQRLNFLPNIRSAVGKWIATWSISSTEAPRLTKIYILNRVDLPRLFYETAKLTIQWMDSNEHISKAPGTTVVWKPRITDITEADYVPHVC</sequence>
<dbReference type="AlphaFoldDB" id="A0A7C8V0V5"/>
<dbReference type="EMBL" id="WIWS01000030">
    <property type="protein sequence ID" value="KAF3221163.1"/>
    <property type="molecule type" value="Genomic_DNA"/>
</dbReference>
<proteinExistence type="predicted"/>
<evidence type="ECO:0008006" key="3">
    <source>
        <dbReference type="Google" id="ProtNLM"/>
    </source>
</evidence>
<protein>
    <recommendedName>
        <fullName evidence="3">F-box domain-containing protein</fullName>
    </recommendedName>
</protein>
<evidence type="ECO:0000313" key="1">
    <source>
        <dbReference type="EMBL" id="KAF3221163.1"/>
    </source>
</evidence>
<organism evidence="1 2">
    <name type="scientific">Orbilia oligospora</name>
    <name type="common">Nematode-trapping fungus</name>
    <name type="synonym">Arthrobotrys oligospora</name>
    <dbReference type="NCBI Taxonomy" id="2813651"/>
    <lineage>
        <taxon>Eukaryota</taxon>
        <taxon>Fungi</taxon>
        <taxon>Dikarya</taxon>
        <taxon>Ascomycota</taxon>
        <taxon>Pezizomycotina</taxon>
        <taxon>Orbiliomycetes</taxon>
        <taxon>Orbiliales</taxon>
        <taxon>Orbiliaceae</taxon>
        <taxon>Orbilia</taxon>
    </lineage>
</organism>
<reference evidence="1 2" key="1">
    <citation type="submission" date="2019-06" db="EMBL/GenBank/DDBJ databases">
        <authorList>
            <person name="Palmer J.M."/>
        </authorList>
    </citation>
    <scope>NUCLEOTIDE SEQUENCE [LARGE SCALE GENOMIC DNA]</scope>
    <source>
        <strain evidence="1 2">TWF106</strain>
    </source>
</reference>
<accession>A0A7C8V0V5</accession>
<name>A0A7C8V0V5_ORBOL</name>
<gene>
    <name evidence="1" type="ORF">TWF106_006488</name>
</gene>
<comment type="caution">
    <text evidence="1">The sequence shown here is derived from an EMBL/GenBank/DDBJ whole genome shotgun (WGS) entry which is preliminary data.</text>
</comment>